<reference evidence="16 17" key="1">
    <citation type="submission" date="2016-10" db="EMBL/GenBank/DDBJ databases">
        <authorList>
            <person name="de Groot N.N."/>
        </authorList>
    </citation>
    <scope>NUCLEOTIDE SEQUENCE [LARGE SCALE GENOMIC DNA]</scope>
    <source>
        <strain evidence="16 17">SLAS-1</strain>
    </source>
</reference>
<dbReference type="InterPro" id="IPR009080">
    <property type="entry name" value="tRNAsynth_Ia_anticodon-bd"/>
</dbReference>
<keyword evidence="5 13" id="KW-0436">Ligase</keyword>
<dbReference type="InterPro" id="IPR056411">
    <property type="entry name" value="CysS_C"/>
</dbReference>
<dbReference type="PRINTS" id="PR00983">
    <property type="entry name" value="TRNASYNTHCYS"/>
</dbReference>
<evidence type="ECO:0000259" key="15">
    <source>
        <dbReference type="SMART" id="SM00840"/>
    </source>
</evidence>
<dbReference type="GO" id="GO:0008270">
    <property type="term" value="F:zinc ion binding"/>
    <property type="evidence" value="ECO:0007669"/>
    <property type="project" value="UniProtKB-UniRule"/>
</dbReference>
<evidence type="ECO:0000256" key="2">
    <source>
        <dbReference type="ARBA" id="ARBA00005594"/>
    </source>
</evidence>
<comment type="cofactor">
    <cofactor evidence="13">
        <name>Zn(2+)</name>
        <dbReference type="ChEBI" id="CHEBI:29105"/>
    </cofactor>
    <text evidence="13">Binds 1 zinc ion per subunit.</text>
</comment>
<evidence type="ECO:0000256" key="5">
    <source>
        <dbReference type="ARBA" id="ARBA00022598"/>
    </source>
</evidence>
<dbReference type="GO" id="GO:0005524">
    <property type="term" value="F:ATP binding"/>
    <property type="evidence" value="ECO:0007669"/>
    <property type="project" value="UniProtKB-UniRule"/>
</dbReference>
<keyword evidence="4 13" id="KW-0963">Cytoplasm</keyword>
<dbReference type="GO" id="GO:0004817">
    <property type="term" value="F:cysteine-tRNA ligase activity"/>
    <property type="evidence" value="ECO:0007669"/>
    <property type="project" value="UniProtKB-UniRule"/>
</dbReference>
<keyword evidence="6 13" id="KW-0479">Metal-binding</keyword>
<gene>
    <name evidence="13" type="primary">cysS</name>
    <name evidence="16" type="ORF">SAMN04488692_13217</name>
</gene>
<evidence type="ECO:0000256" key="4">
    <source>
        <dbReference type="ARBA" id="ARBA00022490"/>
    </source>
</evidence>
<dbReference type="Gene3D" id="1.20.120.1910">
    <property type="entry name" value="Cysteine-tRNA ligase, C-terminal anti-codon recognition domain"/>
    <property type="match status" value="1"/>
</dbReference>
<keyword evidence="9 13" id="KW-0067">ATP-binding</keyword>
<evidence type="ECO:0000256" key="7">
    <source>
        <dbReference type="ARBA" id="ARBA00022741"/>
    </source>
</evidence>
<feature type="binding site" evidence="13">
    <location>
        <position position="231"/>
    </location>
    <ligand>
        <name>Zn(2+)</name>
        <dbReference type="ChEBI" id="CHEBI:29105"/>
    </ligand>
</feature>
<dbReference type="AlphaFoldDB" id="A0A1G9SYF3"/>
<protein>
    <recommendedName>
        <fullName evidence="13">Cysteine--tRNA ligase</fullName>
        <ecNumber evidence="13">6.1.1.16</ecNumber>
    </recommendedName>
    <alternativeName>
        <fullName evidence="13">Cysteinyl-tRNA synthetase</fullName>
        <shortName evidence="13">CysRS</shortName>
    </alternativeName>
</protein>
<dbReference type="SMART" id="SM00840">
    <property type="entry name" value="DALR_2"/>
    <property type="match status" value="1"/>
</dbReference>
<evidence type="ECO:0000313" key="16">
    <source>
        <dbReference type="EMBL" id="SDM40481.1"/>
    </source>
</evidence>
<accession>A0A1G9SYF3</accession>
<evidence type="ECO:0000313" key="17">
    <source>
        <dbReference type="Proteomes" id="UP000199476"/>
    </source>
</evidence>
<dbReference type="RefSeq" id="WP_089762103.1">
    <property type="nucleotide sequence ID" value="NZ_FNGO01000032.1"/>
</dbReference>
<evidence type="ECO:0000256" key="10">
    <source>
        <dbReference type="ARBA" id="ARBA00022917"/>
    </source>
</evidence>
<dbReference type="InterPro" id="IPR032678">
    <property type="entry name" value="tRNA-synt_1_cat_dom"/>
</dbReference>
<dbReference type="SUPFAM" id="SSF47323">
    <property type="entry name" value="Anticodon-binding domain of a subclass of class I aminoacyl-tRNA synthetases"/>
    <property type="match status" value="1"/>
</dbReference>
<evidence type="ECO:0000256" key="9">
    <source>
        <dbReference type="ARBA" id="ARBA00022840"/>
    </source>
</evidence>
<feature type="binding site" evidence="13">
    <location>
        <position position="235"/>
    </location>
    <ligand>
        <name>Zn(2+)</name>
        <dbReference type="ChEBI" id="CHEBI:29105"/>
    </ligand>
</feature>
<dbReference type="GO" id="GO:0006423">
    <property type="term" value="P:cysteinyl-tRNA aminoacylation"/>
    <property type="evidence" value="ECO:0007669"/>
    <property type="project" value="UniProtKB-UniRule"/>
</dbReference>
<dbReference type="NCBIfam" id="TIGR00435">
    <property type="entry name" value="cysS"/>
    <property type="match status" value="1"/>
</dbReference>
<feature type="short sequence motif" description="'HIGH' region" evidence="13">
    <location>
        <begin position="29"/>
        <end position="39"/>
    </location>
</feature>
<dbReference type="STRING" id="321763.SAMN04488692_13217"/>
<proteinExistence type="inferred from homology"/>
<comment type="similarity">
    <text evidence="2 13">Belongs to the class-I aminoacyl-tRNA synthetase family.</text>
</comment>
<dbReference type="SUPFAM" id="SSF52374">
    <property type="entry name" value="Nucleotidylyl transferase"/>
    <property type="match status" value="1"/>
</dbReference>
<dbReference type="InterPro" id="IPR024909">
    <property type="entry name" value="Cys-tRNA/MSH_ligase"/>
</dbReference>
<dbReference type="InterPro" id="IPR015273">
    <property type="entry name" value="Cys-tRNA-synt_Ia_DALR"/>
</dbReference>
<dbReference type="Pfam" id="PF09190">
    <property type="entry name" value="DALR_2"/>
    <property type="match status" value="1"/>
</dbReference>
<dbReference type="Proteomes" id="UP000199476">
    <property type="component" value="Unassembled WGS sequence"/>
</dbReference>
<keyword evidence="8 13" id="KW-0862">Zinc</keyword>
<name>A0A1G9SYF3_9FIRM</name>
<evidence type="ECO:0000256" key="3">
    <source>
        <dbReference type="ARBA" id="ARBA00011245"/>
    </source>
</evidence>
<dbReference type="EC" id="6.1.1.16" evidence="13"/>
<dbReference type="HAMAP" id="MF_00041">
    <property type="entry name" value="Cys_tRNA_synth"/>
    <property type="match status" value="1"/>
</dbReference>
<evidence type="ECO:0000256" key="6">
    <source>
        <dbReference type="ARBA" id="ARBA00022723"/>
    </source>
</evidence>
<evidence type="ECO:0000256" key="13">
    <source>
        <dbReference type="HAMAP-Rule" id="MF_00041"/>
    </source>
</evidence>
<evidence type="ECO:0000256" key="12">
    <source>
        <dbReference type="ARBA" id="ARBA00047398"/>
    </source>
</evidence>
<comment type="subunit">
    <text evidence="3 13">Monomer.</text>
</comment>
<feature type="short sequence motif" description="'KMSKS' region" evidence="13">
    <location>
        <begin position="264"/>
        <end position="268"/>
    </location>
</feature>
<sequence length="482" mass="55494">MRIYNSLTGEKEKFEPHDPGEVKMYVCGLTVQDYSHIGHVRGAINYDVIRRYLEYRDYKVRYIQNFTDINEKIVDRAEEEGLKPMELANKYAEAYREELLQLNVEMPDRFCRVSDNISEIIEMIEVLIEKGYAYEVGGDVYFSVEEFENYGKLSGRELEEMQAGARVEVDEKKRHPGDFALWKQVDQKPRWDSPWGEGWPGWHIECSVMSLKYLDGAVDIHGGGTDLVFPHHENEIAQAEAYTGKEPFVKYWVHNGTVDLGGEKMSKSIGNVYQTRELIDRYSADELRYFILAKHYRSPINFSLEEIDEASRSLENLINTSALLERLLEKLEIGEEGDSLVGEGLEKRLEELQEEFINVMDDDFNTARGIAVLHEMAGEINSATDNLGLTVDAETRRIVEKADRIFGELAEIFGFELQPGDSAGAGDEKFQQLVEYLLELREEARQEENYQLADRIRDDLAEMGIEVADTPRGPEWRLAEHE</sequence>
<dbReference type="EMBL" id="FNGO01000032">
    <property type="protein sequence ID" value="SDM40481.1"/>
    <property type="molecule type" value="Genomic_DNA"/>
</dbReference>
<feature type="coiled-coil region" evidence="14">
    <location>
        <begin position="300"/>
        <end position="362"/>
    </location>
</feature>
<evidence type="ECO:0000256" key="1">
    <source>
        <dbReference type="ARBA" id="ARBA00004496"/>
    </source>
</evidence>
<dbReference type="PANTHER" id="PTHR10890">
    <property type="entry name" value="CYSTEINYL-TRNA SYNTHETASE"/>
    <property type="match status" value="1"/>
</dbReference>
<feature type="binding site" evidence="13">
    <location>
        <position position="27"/>
    </location>
    <ligand>
        <name>Zn(2+)</name>
        <dbReference type="ChEBI" id="CHEBI:29105"/>
    </ligand>
</feature>
<evidence type="ECO:0000256" key="8">
    <source>
        <dbReference type="ARBA" id="ARBA00022833"/>
    </source>
</evidence>
<dbReference type="CDD" id="cd00672">
    <property type="entry name" value="CysRS_core"/>
    <property type="match status" value="1"/>
</dbReference>
<keyword evidence="17" id="KW-1185">Reference proteome</keyword>
<feature type="binding site" evidence="13">
    <location>
        <position position="267"/>
    </location>
    <ligand>
        <name>ATP</name>
        <dbReference type="ChEBI" id="CHEBI:30616"/>
    </ligand>
</feature>
<dbReference type="InterPro" id="IPR014729">
    <property type="entry name" value="Rossmann-like_a/b/a_fold"/>
</dbReference>
<organism evidence="16 17">
    <name type="scientific">Halarsenatibacter silvermanii</name>
    <dbReference type="NCBI Taxonomy" id="321763"/>
    <lineage>
        <taxon>Bacteria</taxon>
        <taxon>Bacillati</taxon>
        <taxon>Bacillota</taxon>
        <taxon>Clostridia</taxon>
        <taxon>Halanaerobiales</taxon>
        <taxon>Halarsenatibacteraceae</taxon>
        <taxon>Halarsenatibacter</taxon>
    </lineage>
</organism>
<keyword evidence="14" id="KW-0175">Coiled coil</keyword>
<keyword evidence="11 13" id="KW-0030">Aminoacyl-tRNA synthetase</keyword>
<dbReference type="OrthoDB" id="9815130at2"/>
<dbReference type="Gene3D" id="3.40.50.620">
    <property type="entry name" value="HUPs"/>
    <property type="match status" value="1"/>
</dbReference>
<feature type="binding site" evidence="13">
    <location>
        <position position="206"/>
    </location>
    <ligand>
        <name>Zn(2+)</name>
        <dbReference type="ChEBI" id="CHEBI:29105"/>
    </ligand>
</feature>
<dbReference type="Pfam" id="PF23493">
    <property type="entry name" value="CysS_C"/>
    <property type="match status" value="1"/>
</dbReference>
<dbReference type="Pfam" id="PF01406">
    <property type="entry name" value="tRNA-synt_1e"/>
    <property type="match status" value="1"/>
</dbReference>
<comment type="subcellular location">
    <subcellularLocation>
        <location evidence="1 13">Cytoplasm</location>
    </subcellularLocation>
</comment>
<evidence type="ECO:0000256" key="14">
    <source>
        <dbReference type="SAM" id="Coils"/>
    </source>
</evidence>
<dbReference type="InterPro" id="IPR015803">
    <property type="entry name" value="Cys-tRNA-ligase"/>
</dbReference>
<dbReference type="GO" id="GO:0005829">
    <property type="term" value="C:cytosol"/>
    <property type="evidence" value="ECO:0007669"/>
    <property type="project" value="TreeGrafter"/>
</dbReference>
<comment type="catalytic activity">
    <reaction evidence="12 13">
        <text>tRNA(Cys) + L-cysteine + ATP = L-cysteinyl-tRNA(Cys) + AMP + diphosphate</text>
        <dbReference type="Rhea" id="RHEA:17773"/>
        <dbReference type="Rhea" id="RHEA-COMP:9661"/>
        <dbReference type="Rhea" id="RHEA-COMP:9679"/>
        <dbReference type="ChEBI" id="CHEBI:30616"/>
        <dbReference type="ChEBI" id="CHEBI:33019"/>
        <dbReference type="ChEBI" id="CHEBI:35235"/>
        <dbReference type="ChEBI" id="CHEBI:78442"/>
        <dbReference type="ChEBI" id="CHEBI:78517"/>
        <dbReference type="ChEBI" id="CHEBI:456215"/>
        <dbReference type="EC" id="6.1.1.16"/>
    </reaction>
</comment>
<feature type="domain" description="Cysteinyl-tRNA synthetase class Ia DALR" evidence="15">
    <location>
        <begin position="355"/>
        <end position="424"/>
    </location>
</feature>
<dbReference type="FunFam" id="3.40.50.620:FF:000130">
    <property type="entry name" value="Cysteine--tRNA ligase"/>
    <property type="match status" value="1"/>
</dbReference>
<evidence type="ECO:0000256" key="11">
    <source>
        <dbReference type="ARBA" id="ARBA00023146"/>
    </source>
</evidence>
<dbReference type="PANTHER" id="PTHR10890:SF3">
    <property type="entry name" value="CYSTEINE--TRNA LIGASE, CYTOPLASMIC"/>
    <property type="match status" value="1"/>
</dbReference>
<keyword evidence="7 13" id="KW-0547">Nucleotide-binding</keyword>
<keyword evidence="10 13" id="KW-0648">Protein biosynthesis</keyword>